<feature type="transmembrane region" description="Helical" evidence="8">
    <location>
        <begin position="622"/>
        <end position="641"/>
    </location>
</feature>
<name>A0A8J3HQ77_9RICK</name>
<keyword evidence="3 8" id="KW-0812">Transmembrane</keyword>
<keyword evidence="6 8" id="KW-0472">Membrane</keyword>
<keyword evidence="5 8" id="KW-1133">Transmembrane helix</keyword>
<sequence length="1012" mass="112670">MIKKLLLLFCCIMAGCDINCIEPGSGVSSSSIEIEVPPKVKRGSAASYYWIDSGESISENQTLKMTVSGAINLCPKDSSNPKNVIVPAVFCSDGAIPEYSDSNDGTDPKKICKSHGGLFSSKGRYVDTGLSVNPGDILNFSLIPRKITINDCKKLPPGVIIDGPNVYYRDKDGKEPVSSVDVCRLGGNYYMKGDDGSIYEARDKKGNSIGSTKFESLQGREFDVLVGDGFTPYDNKVHLSTNATYSFGHNFWEKGALLDLRNVKPDLNNSMCKKHGRIQKLDSVAEKFSAYDLNCFCGNLCYNQGPWASDSGISSDKNCISSVRYKFRCKLDIKEEDFDPNNTDLITKFTTNFTTSWAELLIARIDQSKSEEWNINARQCLPEGTGQCINYNRSLSDFKKLSLQLNHNYVVGNVDQNSALMLGIADTGENEYNNNIGGYHVKVQRTCPLADGKKLYMYIGNTPPTMLPGENDTFPICRSDNCSGVYEINTDNNPKTGKIYFGIDTRGVQDEQFIDVSQEFVSANKYTINIFRTKWNTIFSNFFISIRDAILYVLYGAPASTGNGDISSVINSSQGGAIRQIYNNYSTSRPFWDGVRALFVLYIAFSAIGYVLGLIQLSKFDLSIRILKIAFVIMIFSPNSWEFFSTHFFALFTQGVNHLITAFSGYLEADDSFRFLDPTVGVLLAGDTWLRFLSLFFAGPIGWLVFLMIMWGSFSFFACILEAMLMYFMMIISTSFLLSLSPVFFTFILFQKTKQLFDGWIKLLLNFSIQPIILFAALAFLNQALLSILYTITNFTACPKCIGEFKVFKDEEGSICLFEILLPGGFSNELDFLERTKENERGNSLDFFGLPFSITAVLLYLIIANAMRGFARVAESIALSISGTLSNMIGHRGAAVDNASQALLSVVGLDRDTKQIINSARNRSFISQRPIRFEGSNANVSPRYQGENFNESSEPTENLEPKNRATEADVKRNRSNRMANEDQLSENSGSDNKEIQNGNESDEVSSDRESSE</sequence>
<dbReference type="PROSITE" id="PS51257">
    <property type="entry name" value="PROKAR_LIPOPROTEIN"/>
    <property type="match status" value="1"/>
</dbReference>
<evidence type="ECO:0000256" key="4">
    <source>
        <dbReference type="ARBA" id="ARBA00022729"/>
    </source>
</evidence>
<feature type="compositionally biased region" description="Basic and acidic residues" evidence="7">
    <location>
        <begin position="959"/>
        <end position="972"/>
    </location>
</feature>
<feature type="compositionally biased region" description="Polar residues" evidence="7">
    <location>
        <begin position="936"/>
        <end position="956"/>
    </location>
</feature>
<reference evidence="9 10" key="1">
    <citation type="journal article" date="2021" name="Microb. Ecol.">
        <title>Candidatus Mesenet longicola: Novel Endosymbionts of Brontispa longissima that Induce Cytoplasmic Incompatibility.</title>
        <authorList>
            <person name="Takano S."/>
            <person name="Gotoh Y."/>
            <person name="Hayashi T."/>
        </authorList>
    </citation>
    <scope>NUCLEOTIDE SEQUENCE [LARGE SCALE GENOMIC DNA]</scope>
    <source>
        <strain evidence="9">L5</strain>
    </source>
</reference>
<dbReference type="InterPro" id="IPR007688">
    <property type="entry name" value="Conjugal_tfr_TrbL/VirB6"/>
</dbReference>
<dbReference type="GO" id="GO:0005886">
    <property type="term" value="C:plasma membrane"/>
    <property type="evidence" value="ECO:0007669"/>
    <property type="project" value="UniProtKB-SubCell"/>
</dbReference>
<feature type="transmembrane region" description="Helical" evidence="8">
    <location>
        <begin position="847"/>
        <end position="867"/>
    </location>
</feature>
<feature type="transmembrane region" description="Helical" evidence="8">
    <location>
        <begin position="724"/>
        <end position="751"/>
    </location>
</feature>
<feature type="compositionally biased region" description="Polar residues" evidence="7">
    <location>
        <begin position="985"/>
        <end position="999"/>
    </location>
</feature>
<keyword evidence="4" id="KW-0732">Signal</keyword>
<evidence type="ECO:0000256" key="6">
    <source>
        <dbReference type="ARBA" id="ARBA00023136"/>
    </source>
</evidence>
<evidence type="ECO:0000256" key="7">
    <source>
        <dbReference type="SAM" id="MobiDB-lite"/>
    </source>
</evidence>
<evidence type="ECO:0000256" key="5">
    <source>
        <dbReference type="ARBA" id="ARBA00022989"/>
    </source>
</evidence>
<feature type="transmembrane region" description="Helical" evidence="8">
    <location>
        <begin position="763"/>
        <end position="781"/>
    </location>
</feature>
<evidence type="ECO:0000256" key="1">
    <source>
        <dbReference type="ARBA" id="ARBA00004651"/>
    </source>
</evidence>
<comment type="subcellular location">
    <subcellularLocation>
        <location evidence="1">Cell membrane</location>
        <topology evidence="1">Multi-pass membrane protein</topology>
    </subcellularLocation>
</comment>
<evidence type="ECO:0000313" key="9">
    <source>
        <dbReference type="EMBL" id="GHM59593.1"/>
    </source>
</evidence>
<dbReference type="AlphaFoldDB" id="A0A8J3HQ77"/>
<proteinExistence type="inferred from homology"/>
<feature type="transmembrane region" description="Helical" evidence="8">
    <location>
        <begin position="688"/>
        <end position="712"/>
    </location>
</feature>
<dbReference type="Proteomes" id="UP000637906">
    <property type="component" value="Unassembled WGS sequence"/>
</dbReference>
<dbReference type="GO" id="GO:0030255">
    <property type="term" value="P:protein secretion by the type IV secretion system"/>
    <property type="evidence" value="ECO:0007669"/>
    <property type="project" value="InterPro"/>
</dbReference>
<evidence type="ECO:0000256" key="3">
    <source>
        <dbReference type="ARBA" id="ARBA00022692"/>
    </source>
</evidence>
<evidence type="ECO:0008006" key="11">
    <source>
        <dbReference type="Google" id="ProtNLM"/>
    </source>
</evidence>
<feature type="region of interest" description="Disordered" evidence="7">
    <location>
        <begin position="936"/>
        <end position="1012"/>
    </location>
</feature>
<organism evidence="9 10">
    <name type="scientific">Candidatus Mesenet longicola</name>
    <dbReference type="NCBI Taxonomy" id="1892558"/>
    <lineage>
        <taxon>Bacteria</taxon>
        <taxon>Pseudomonadati</taxon>
        <taxon>Pseudomonadota</taxon>
        <taxon>Alphaproteobacteria</taxon>
        <taxon>Rickettsiales</taxon>
        <taxon>Anaplasmataceae</taxon>
        <taxon>Candidatus Mesenet</taxon>
    </lineage>
</organism>
<comment type="similarity">
    <text evidence="2">Belongs to the TrbL/VirB6 family.</text>
</comment>
<protein>
    <recommendedName>
        <fullName evidence="11">Type IV secretion system protein</fullName>
    </recommendedName>
</protein>
<accession>A0A8J3HQ77</accession>
<comment type="caution">
    <text evidence="9">The sequence shown here is derived from an EMBL/GenBank/DDBJ whole genome shotgun (WGS) entry which is preliminary data.</text>
</comment>
<dbReference type="EMBL" id="BNGU01000020">
    <property type="protein sequence ID" value="GHM59593.1"/>
    <property type="molecule type" value="Genomic_DNA"/>
</dbReference>
<keyword evidence="10" id="KW-1185">Reference proteome</keyword>
<evidence type="ECO:0000313" key="10">
    <source>
        <dbReference type="Proteomes" id="UP000637906"/>
    </source>
</evidence>
<gene>
    <name evidence="9" type="ORF">sL5_05860</name>
</gene>
<evidence type="ECO:0000256" key="2">
    <source>
        <dbReference type="ARBA" id="ARBA00007802"/>
    </source>
</evidence>
<feature type="transmembrane region" description="Helical" evidence="8">
    <location>
        <begin position="597"/>
        <end position="615"/>
    </location>
</feature>
<evidence type="ECO:0000256" key="8">
    <source>
        <dbReference type="SAM" id="Phobius"/>
    </source>
</evidence>
<dbReference type="Pfam" id="PF04610">
    <property type="entry name" value="TrbL"/>
    <property type="match status" value="1"/>
</dbReference>